<evidence type="ECO:0000313" key="2">
    <source>
        <dbReference type="EMBL" id="MPC34882.1"/>
    </source>
</evidence>
<protein>
    <submittedName>
        <fullName evidence="2">Long-chain fatty acid transport protein 1</fullName>
    </submittedName>
</protein>
<name>A0A5B7EKZ0_PORTR</name>
<dbReference type="InterPro" id="IPR042099">
    <property type="entry name" value="ANL_N_sf"/>
</dbReference>
<evidence type="ECO:0000259" key="1">
    <source>
        <dbReference type="Pfam" id="PF00501"/>
    </source>
</evidence>
<keyword evidence="3" id="KW-1185">Reference proteome</keyword>
<evidence type="ECO:0000313" key="3">
    <source>
        <dbReference type="Proteomes" id="UP000324222"/>
    </source>
</evidence>
<dbReference type="AlphaFoldDB" id="A0A5B7EKZ0"/>
<dbReference type="Proteomes" id="UP000324222">
    <property type="component" value="Unassembled WGS sequence"/>
</dbReference>
<accession>A0A5B7EKZ0</accession>
<dbReference type="SUPFAM" id="SSF56801">
    <property type="entry name" value="Acetyl-CoA synthetase-like"/>
    <property type="match status" value="1"/>
</dbReference>
<sequence>MFPQQIDEYSNRVANLMVSEGYKHGDTVALFMMNQPEYVCTWLGCAKGILQRSRGSRTRIIPWLSRYPPIS</sequence>
<dbReference type="EMBL" id="VSRR010003151">
    <property type="protein sequence ID" value="MPC34882.1"/>
    <property type="molecule type" value="Genomic_DNA"/>
</dbReference>
<reference evidence="2 3" key="1">
    <citation type="submission" date="2019-05" db="EMBL/GenBank/DDBJ databases">
        <title>Another draft genome of Portunus trituberculatus and its Hox gene families provides insights of decapod evolution.</title>
        <authorList>
            <person name="Jeong J.-H."/>
            <person name="Song I."/>
            <person name="Kim S."/>
            <person name="Choi T."/>
            <person name="Kim D."/>
            <person name="Ryu S."/>
            <person name="Kim W."/>
        </authorList>
    </citation>
    <scope>NUCLEOTIDE SEQUENCE [LARGE SCALE GENOMIC DNA]</scope>
    <source>
        <tissue evidence="2">Muscle</tissue>
    </source>
</reference>
<gene>
    <name evidence="2" type="primary">Slc27a1_2</name>
    <name evidence="2" type="ORF">E2C01_028284</name>
</gene>
<dbReference type="Pfam" id="PF00501">
    <property type="entry name" value="AMP-binding"/>
    <property type="match status" value="1"/>
</dbReference>
<proteinExistence type="predicted"/>
<dbReference type="OrthoDB" id="288590at2759"/>
<feature type="domain" description="AMP-dependent synthetase/ligase" evidence="1">
    <location>
        <begin position="4"/>
        <end position="47"/>
    </location>
</feature>
<organism evidence="2 3">
    <name type="scientific">Portunus trituberculatus</name>
    <name type="common">Swimming crab</name>
    <name type="synonym">Neptunus trituberculatus</name>
    <dbReference type="NCBI Taxonomy" id="210409"/>
    <lineage>
        <taxon>Eukaryota</taxon>
        <taxon>Metazoa</taxon>
        <taxon>Ecdysozoa</taxon>
        <taxon>Arthropoda</taxon>
        <taxon>Crustacea</taxon>
        <taxon>Multicrustacea</taxon>
        <taxon>Malacostraca</taxon>
        <taxon>Eumalacostraca</taxon>
        <taxon>Eucarida</taxon>
        <taxon>Decapoda</taxon>
        <taxon>Pleocyemata</taxon>
        <taxon>Brachyura</taxon>
        <taxon>Eubrachyura</taxon>
        <taxon>Portunoidea</taxon>
        <taxon>Portunidae</taxon>
        <taxon>Portuninae</taxon>
        <taxon>Portunus</taxon>
    </lineage>
</organism>
<dbReference type="Gene3D" id="3.40.50.12780">
    <property type="entry name" value="N-terminal domain of ligase-like"/>
    <property type="match status" value="1"/>
</dbReference>
<comment type="caution">
    <text evidence="2">The sequence shown here is derived from an EMBL/GenBank/DDBJ whole genome shotgun (WGS) entry which is preliminary data.</text>
</comment>
<dbReference type="InterPro" id="IPR000873">
    <property type="entry name" value="AMP-dep_synth/lig_dom"/>
</dbReference>